<dbReference type="STRING" id="720554.Clocl_1796"/>
<comment type="catalytic activity">
    <reaction evidence="11 12">
        <text>(S)-2,3,4,5-tetrahydrodipicolinate + NAD(+) + H2O = (2S,4S)-4-hydroxy-2,3,4,5-tetrahydrodipicolinate + NADH + H(+)</text>
        <dbReference type="Rhea" id="RHEA:35323"/>
        <dbReference type="ChEBI" id="CHEBI:15377"/>
        <dbReference type="ChEBI" id="CHEBI:15378"/>
        <dbReference type="ChEBI" id="CHEBI:16845"/>
        <dbReference type="ChEBI" id="CHEBI:57540"/>
        <dbReference type="ChEBI" id="CHEBI:57945"/>
        <dbReference type="ChEBI" id="CHEBI:67139"/>
        <dbReference type="EC" id="1.17.1.8"/>
    </reaction>
</comment>
<feature type="binding site" evidence="12">
    <location>
        <position position="160"/>
    </location>
    <ligand>
        <name>(S)-2,3,4,5-tetrahydrodipicolinate</name>
        <dbReference type="ChEBI" id="CHEBI:16845"/>
    </ligand>
</feature>
<feature type="active site" description="Proton donor/acceptor" evidence="12">
    <location>
        <position position="159"/>
    </location>
</feature>
<evidence type="ECO:0000256" key="8">
    <source>
        <dbReference type="ARBA" id="ARBA00037922"/>
    </source>
</evidence>
<dbReference type="Pfam" id="PF01113">
    <property type="entry name" value="DapB_N"/>
    <property type="match status" value="1"/>
</dbReference>
<evidence type="ECO:0000256" key="12">
    <source>
        <dbReference type="HAMAP-Rule" id="MF_00102"/>
    </source>
</evidence>
<feature type="domain" description="Dihydrodipicolinate reductase C-terminal" evidence="14">
    <location>
        <begin position="133"/>
        <end position="257"/>
    </location>
</feature>
<dbReference type="NCBIfam" id="TIGR00036">
    <property type="entry name" value="dapB"/>
    <property type="match status" value="1"/>
</dbReference>
<proteinExistence type="inferred from homology"/>
<dbReference type="PANTHER" id="PTHR20836">
    <property type="entry name" value="DIHYDRODIPICOLINATE REDUCTASE"/>
    <property type="match status" value="1"/>
</dbReference>
<dbReference type="InterPro" id="IPR036291">
    <property type="entry name" value="NAD(P)-bd_dom_sf"/>
</dbReference>
<comment type="catalytic activity">
    <reaction evidence="10 12">
        <text>(S)-2,3,4,5-tetrahydrodipicolinate + NADP(+) + H2O = (2S,4S)-4-hydroxy-2,3,4,5-tetrahydrodipicolinate + NADPH + H(+)</text>
        <dbReference type="Rhea" id="RHEA:35331"/>
        <dbReference type="ChEBI" id="CHEBI:15377"/>
        <dbReference type="ChEBI" id="CHEBI:15378"/>
        <dbReference type="ChEBI" id="CHEBI:16845"/>
        <dbReference type="ChEBI" id="CHEBI:57783"/>
        <dbReference type="ChEBI" id="CHEBI:58349"/>
        <dbReference type="ChEBI" id="CHEBI:67139"/>
        <dbReference type="EC" id="1.17.1.8"/>
    </reaction>
</comment>
<evidence type="ECO:0000256" key="10">
    <source>
        <dbReference type="ARBA" id="ARBA00049080"/>
    </source>
</evidence>
<evidence type="ECO:0000313" key="15">
    <source>
        <dbReference type="EMBL" id="AEV68405.1"/>
    </source>
</evidence>
<dbReference type="HOGENOM" id="CLU_047479_2_0_9"/>
<dbReference type="Gene3D" id="3.40.50.720">
    <property type="entry name" value="NAD(P)-binding Rossmann-like Domain"/>
    <property type="match status" value="1"/>
</dbReference>
<dbReference type="CDD" id="cd02274">
    <property type="entry name" value="DHDPR_N"/>
    <property type="match status" value="1"/>
</dbReference>
<evidence type="ECO:0000256" key="2">
    <source>
        <dbReference type="ARBA" id="ARBA00022605"/>
    </source>
</evidence>
<protein>
    <recommendedName>
        <fullName evidence="9 12">4-hydroxy-tetrahydrodipicolinate reductase</fullName>
        <shortName evidence="12">HTPA reductase</shortName>
        <ecNumber evidence="9 12">1.17.1.8</ecNumber>
    </recommendedName>
</protein>
<dbReference type="RefSeq" id="WP_014254991.1">
    <property type="nucleotide sequence ID" value="NC_016627.1"/>
</dbReference>
<dbReference type="Pfam" id="PF05173">
    <property type="entry name" value="DapB_C"/>
    <property type="match status" value="1"/>
</dbReference>
<evidence type="ECO:0000259" key="14">
    <source>
        <dbReference type="Pfam" id="PF05173"/>
    </source>
</evidence>
<dbReference type="AlphaFoldDB" id="G8LU17"/>
<feature type="binding site" evidence="12">
    <location>
        <begin position="169"/>
        <end position="170"/>
    </location>
    <ligand>
        <name>(S)-2,3,4,5-tetrahydrodipicolinate</name>
        <dbReference type="ChEBI" id="CHEBI:16845"/>
    </ligand>
</feature>
<dbReference type="Gene3D" id="3.30.360.10">
    <property type="entry name" value="Dihydrodipicolinate Reductase, domain 2"/>
    <property type="match status" value="1"/>
</dbReference>
<comment type="similarity">
    <text evidence="1 12">Belongs to the DapB family.</text>
</comment>
<dbReference type="EMBL" id="CP003065">
    <property type="protein sequence ID" value="AEV68405.1"/>
    <property type="molecule type" value="Genomic_DNA"/>
</dbReference>
<feature type="domain" description="Dihydrodipicolinate reductase N-terminal" evidence="13">
    <location>
        <begin position="2"/>
        <end position="129"/>
    </location>
</feature>
<dbReference type="SUPFAM" id="SSF51735">
    <property type="entry name" value="NAD(P)-binding Rossmann-fold domains"/>
    <property type="match status" value="1"/>
</dbReference>
<dbReference type="PIRSF" id="PIRSF000161">
    <property type="entry name" value="DHPR"/>
    <property type="match status" value="1"/>
</dbReference>
<sequence>MIRVCISGLGKTGREVAKFLMEQEDVKIVSAICSPGSDKKGKDLGEIIGMENTGIIVESSDNIEQVVFKTKPDVVVDFSSPEAAAKNAKIFSKLKVNIVIGTTGFSDFSIKRMFLLTNKYRNGIVYAPNITLGVNVLMLLTNLAANILNNYDFQITEIHHKNKKDSPSGTAKKIAIEIEKGLMNSGNMDTDKDIRIPITAIRAGGVVGKHQVMIIGEDDKIEISHESFSRKAFALGALRAVRFIKGKTGYYEMKDVLDLKKVLSDYIKEENKTTRKRYKYVLDKNEIRAL</sequence>
<dbReference type="GO" id="GO:0051287">
    <property type="term" value="F:NAD binding"/>
    <property type="evidence" value="ECO:0007669"/>
    <property type="project" value="UniProtKB-UniRule"/>
</dbReference>
<keyword evidence="5 12" id="KW-0560">Oxidoreductase</keyword>
<reference evidence="16" key="1">
    <citation type="submission" date="2011-12" db="EMBL/GenBank/DDBJ databases">
        <title>Complete sequence of Clostridium clariflavum DSM 19732.</title>
        <authorList>
            <consortium name="US DOE Joint Genome Institute"/>
            <person name="Lucas S."/>
            <person name="Han J."/>
            <person name="Lapidus A."/>
            <person name="Cheng J.-F."/>
            <person name="Goodwin L."/>
            <person name="Pitluck S."/>
            <person name="Peters L."/>
            <person name="Teshima H."/>
            <person name="Detter J.C."/>
            <person name="Han C."/>
            <person name="Tapia R."/>
            <person name="Land M."/>
            <person name="Hauser L."/>
            <person name="Kyrpides N."/>
            <person name="Ivanova N."/>
            <person name="Pagani I."/>
            <person name="Kitzmiller T."/>
            <person name="Lynd L."/>
            <person name="Izquierdo J."/>
            <person name="Woyke T."/>
        </authorList>
    </citation>
    <scope>NUCLEOTIDE SEQUENCE [LARGE SCALE GENOMIC DNA]</scope>
    <source>
        <strain evidence="16">DSM 19732 / NBRC 101661 / EBR45</strain>
    </source>
</reference>
<keyword evidence="3 12" id="KW-0521">NADP</keyword>
<dbReference type="HAMAP" id="MF_00102">
    <property type="entry name" value="DapB"/>
    <property type="match status" value="1"/>
</dbReference>
<dbReference type="Proteomes" id="UP000005435">
    <property type="component" value="Chromosome"/>
</dbReference>
<comment type="caution">
    <text evidence="12">Lacks conserved residue(s) required for the propagation of feature annotation.</text>
</comment>
<keyword evidence="7 12" id="KW-0457">Lysine biosynthesis</keyword>
<accession>G8LU17</accession>
<keyword evidence="4 12" id="KW-0220">Diaminopimelate biosynthesis</keyword>
<comment type="function">
    <text evidence="12">Catalyzes the conversion of 4-hydroxy-tetrahydrodipicolinate (HTPA) to tetrahydrodipicolinate.</text>
</comment>
<dbReference type="GO" id="GO:0016726">
    <property type="term" value="F:oxidoreductase activity, acting on CH or CH2 groups, NAD or NADP as acceptor"/>
    <property type="evidence" value="ECO:0007669"/>
    <property type="project" value="UniProtKB-UniRule"/>
</dbReference>
<dbReference type="OrthoDB" id="9790352at2"/>
<dbReference type="EC" id="1.17.1.8" evidence="9 12"/>
<dbReference type="GO" id="GO:0005829">
    <property type="term" value="C:cytosol"/>
    <property type="evidence" value="ECO:0007669"/>
    <property type="project" value="TreeGrafter"/>
</dbReference>
<evidence type="ECO:0000256" key="9">
    <source>
        <dbReference type="ARBA" id="ARBA00038983"/>
    </source>
</evidence>
<keyword evidence="16" id="KW-1185">Reference proteome</keyword>
<evidence type="ECO:0000259" key="13">
    <source>
        <dbReference type="Pfam" id="PF01113"/>
    </source>
</evidence>
<organism evidence="15 16">
    <name type="scientific">Acetivibrio clariflavus (strain DSM 19732 / NBRC 101661 / EBR45)</name>
    <name type="common">Clostridium clariflavum</name>
    <dbReference type="NCBI Taxonomy" id="720554"/>
    <lineage>
        <taxon>Bacteria</taxon>
        <taxon>Bacillati</taxon>
        <taxon>Bacillota</taxon>
        <taxon>Clostridia</taxon>
        <taxon>Eubacteriales</taxon>
        <taxon>Oscillospiraceae</taxon>
        <taxon>Acetivibrio</taxon>
    </lineage>
</organism>
<evidence type="ECO:0000256" key="3">
    <source>
        <dbReference type="ARBA" id="ARBA00022857"/>
    </source>
</evidence>
<dbReference type="SUPFAM" id="SSF55347">
    <property type="entry name" value="Glyceraldehyde-3-phosphate dehydrogenase-like, C-terminal domain"/>
    <property type="match status" value="1"/>
</dbReference>
<gene>
    <name evidence="12" type="primary">dapB</name>
    <name evidence="15" type="ordered locus">Clocl_1796</name>
</gene>
<dbReference type="InterPro" id="IPR022663">
    <property type="entry name" value="DapB_C"/>
</dbReference>
<evidence type="ECO:0000256" key="5">
    <source>
        <dbReference type="ARBA" id="ARBA00023002"/>
    </source>
</evidence>
<feature type="binding site" evidence="12">
    <location>
        <begin position="101"/>
        <end position="103"/>
    </location>
    <ligand>
        <name>NAD(+)</name>
        <dbReference type="ChEBI" id="CHEBI:57540"/>
    </ligand>
</feature>
<dbReference type="InterPro" id="IPR023940">
    <property type="entry name" value="DHDPR_bac"/>
</dbReference>
<feature type="binding site" evidence="12">
    <location>
        <position position="38"/>
    </location>
    <ligand>
        <name>NAD(+)</name>
        <dbReference type="ChEBI" id="CHEBI:57540"/>
    </ligand>
</feature>
<dbReference type="UniPathway" id="UPA00034">
    <property type="reaction ID" value="UER00018"/>
</dbReference>
<evidence type="ECO:0000256" key="6">
    <source>
        <dbReference type="ARBA" id="ARBA00023027"/>
    </source>
</evidence>
<evidence type="ECO:0000313" key="16">
    <source>
        <dbReference type="Proteomes" id="UP000005435"/>
    </source>
</evidence>
<dbReference type="GO" id="GO:0019877">
    <property type="term" value="P:diaminopimelate biosynthetic process"/>
    <property type="evidence" value="ECO:0007669"/>
    <property type="project" value="UniProtKB-UniRule"/>
</dbReference>
<evidence type="ECO:0000256" key="11">
    <source>
        <dbReference type="ARBA" id="ARBA00049396"/>
    </source>
</evidence>
<comment type="caution">
    <text evidence="12">Was originally thought to be a dihydrodipicolinate reductase (DHDPR), catalyzing the conversion of dihydrodipicolinate to tetrahydrodipicolinate. However, it was shown in E.coli that the substrate of the enzymatic reaction is not dihydrodipicolinate (DHDP) but in fact (2S,4S)-4-hydroxy-2,3,4,5-tetrahydrodipicolinic acid (HTPA), the product released by the DapA-catalyzed reaction.</text>
</comment>
<keyword evidence="6 12" id="KW-0520">NAD</keyword>
<feature type="active site" description="Proton donor" evidence="12">
    <location>
        <position position="163"/>
    </location>
</feature>
<dbReference type="InterPro" id="IPR000846">
    <property type="entry name" value="DapB_N"/>
</dbReference>
<comment type="subunit">
    <text evidence="12">Homotetramer.</text>
</comment>
<dbReference type="PANTHER" id="PTHR20836:SF0">
    <property type="entry name" value="4-HYDROXY-TETRAHYDRODIPICOLINATE REDUCTASE 1, CHLOROPLASTIC-RELATED"/>
    <property type="match status" value="1"/>
</dbReference>
<evidence type="ECO:0000256" key="7">
    <source>
        <dbReference type="ARBA" id="ARBA00023154"/>
    </source>
</evidence>
<comment type="subcellular location">
    <subcellularLocation>
        <location evidence="12">Cytoplasm</location>
    </subcellularLocation>
</comment>
<evidence type="ECO:0000256" key="4">
    <source>
        <dbReference type="ARBA" id="ARBA00022915"/>
    </source>
</evidence>
<dbReference type="GO" id="GO:0050661">
    <property type="term" value="F:NADP binding"/>
    <property type="evidence" value="ECO:0007669"/>
    <property type="project" value="UniProtKB-UniRule"/>
</dbReference>
<feature type="binding site" evidence="12">
    <location>
        <position position="39"/>
    </location>
    <ligand>
        <name>NADP(+)</name>
        <dbReference type="ChEBI" id="CHEBI:58349"/>
    </ligand>
</feature>
<comment type="pathway">
    <text evidence="8 12">Amino-acid biosynthesis; L-lysine biosynthesis via DAP pathway; (S)-tetrahydrodipicolinate from L-aspartate: step 4/4.</text>
</comment>
<dbReference type="KEGG" id="ccl:Clocl_1796"/>
<keyword evidence="2 12" id="KW-0028">Amino-acid biosynthesis</keyword>
<dbReference type="eggNOG" id="COG0289">
    <property type="taxonomic scope" value="Bacteria"/>
</dbReference>
<dbReference type="GO" id="GO:0009089">
    <property type="term" value="P:lysine biosynthetic process via diaminopimelate"/>
    <property type="evidence" value="ECO:0007669"/>
    <property type="project" value="UniProtKB-UniRule"/>
</dbReference>
<evidence type="ECO:0000256" key="1">
    <source>
        <dbReference type="ARBA" id="ARBA00006642"/>
    </source>
</evidence>
<dbReference type="GO" id="GO:0008839">
    <property type="term" value="F:4-hydroxy-tetrahydrodipicolinate reductase"/>
    <property type="evidence" value="ECO:0007669"/>
    <property type="project" value="UniProtKB-UniRule"/>
</dbReference>
<keyword evidence="12" id="KW-0963">Cytoplasm</keyword>
<name>G8LU17_ACECE</name>
<reference evidence="15 16" key="2">
    <citation type="journal article" date="2012" name="Stand. Genomic Sci.">
        <title>Complete Genome Sequence of Clostridium clariflavum DSM 19732.</title>
        <authorList>
            <person name="Izquierdo J.A."/>
            <person name="Goodwin L."/>
            <person name="Davenport K.W."/>
            <person name="Teshima H."/>
            <person name="Bruce D."/>
            <person name="Detter C."/>
            <person name="Tapia R."/>
            <person name="Han S."/>
            <person name="Land M."/>
            <person name="Hauser L."/>
            <person name="Jeffries C.D."/>
            <person name="Han J."/>
            <person name="Pitluck S."/>
            <person name="Nolan M."/>
            <person name="Chen A."/>
            <person name="Huntemann M."/>
            <person name="Mavromatis K."/>
            <person name="Mikhailova N."/>
            <person name="Liolios K."/>
            <person name="Woyke T."/>
            <person name="Lynd L.R."/>
        </authorList>
    </citation>
    <scope>NUCLEOTIDE SEQUENCE [LARGE SCALE GENOMIC DNA]</scope>
    <source>
        <strain evidence="16">DSM 19732 / NBRC 101661 / EBR45</strain>
    </source>
</reference>